<sequence length="90" mass="9618">MVFLMWLLGSAVGWPLLFAGAARGGLIRWWIAVPVGVAMVGQVLVQSDNLVVTGLLVAAFVVPCVVLAVRLLRATARPAVERHVSEVISR</sequence>
<dbReference type="Proteomes" id="UP001442841">
    <property type="component" value="Chromosome"/>
</dbReference>
<reference evidence="2 3" key="1">
    <citation type="submission" date="2024-04" db="EMBL/GenBank/DDBJ databases">
        <title>Isolation of an actinomycete strain from pig manure.</title>
        <authorList>
            <person name="Gong T."/>
            <person name="Yu Z."/>
            <person name="An M."/>
            <person name="Wei C."/>
            <person name="Yang W."/>
            <person name="Liu L."/>
        </authorList>
    </citation>
    <scope>NUCLEOTIDE SEQUENCE [LARGE SCALE GENOMIC DNA]</scope>
    <source>
        <strain evidence="2 3">ZF39</strain>
    </source>
</reference>
<proteinExistence type="predicted"/>
<dbReference type="RefSeq" id="WP_425309043.1">
    <property type="nucleotide sequence ID" value="NZ_CP154795.1"/>
</dbReference>
<evidence type="ECO:0000313" key="3">
    <source>
        <dbReference type="Proteomes" id="UP001442841"/>
    </source>
</evidence>
<keyword evidence="1" id="KW-0812">Transmembrane</keyword>
<organism evidence="2 3">
    <name type="scientific">Ammonicoccus fulvus</name>
    <dbReference type="NCBI Taxonomy" id="3138240"/>
    <lineage>
        <taxon>Bacteria</taxon>
        <taxon>Bacillati</taxon>
        <taxon>Actinomycetota</taxon>
        <taxon>Actinomycetes</taxon>
        <taxon>Propionibacteriales</taxon>
        <taxon>Propionibacteriaceae</taxon>
        <taxon>Ammonicoccus</taxon>
    </lineage>
</organism>
<feature type="transmembrane region" description="Helical" evidence="1">
    <location>
        <begin position="51"/>
        <end position="72"/>
    </location>
</feature>
<gene>
    <name evidence="2" type="ORF">AADG42_09820</name>
</gene>
<keyword evidence="1" id="KW-0472">Membrane</keyword>
<name>A0ABZ3FS48_9ACTN</name>
<keyword evidence="1" id="KW-1133">Transmembrane helix</keyword>
<evidence type="ECO:0000256" key="1">
    <source>
        <dbReference type="SAM" id="Phobius"/>
    </source>
</evidence>
<feature type="transmembrane region" description="Helical" evidence="1">
    <location>
        <begin position="29"/>
        <end position="45"/>
    </location>
</feature>
<feature type="transmembrane region" description="Helical" evidence="1">
    <location>
        <begin position="6"/>
        <end position="22"/>
    </location>
</feature>
<evidence type="ECO:0000313" key="2">
    <source>
        <dbReference type="EMBL" id="XAN07579.1"/>
    </source>
</evidence>
<dbReference type="EMBL" id="CP154795">
    <property type="protein sequence ID" value="XAN07579.1"/>
    <property type="molecule type" value="Genomic_DNA"/>
</dbReference>
<keyword evidence="3" id="KW-1185">Reference proteome</keyword>
<accession>A0ABZ3FS48</accession>
<protein>
    <submittedName>
        <fullName evidence="2">Uncharacterized protein</fullName>
    </submittedName>
</protein>